<protein>
    <submittedName>
        <fullName evidence="8">General transcription factor</fullName>
    </submittedName>
</protein>
<keyword evidence="3" id="KW-0804">Transcription</keyword>
<evidence type="ECO:0000256" key="1">
    <source>
        <dbReference type="ARBA" id="ARBA00023015"/>
    </source>
</evidence>
<feature type="region of interest" description="Disordered" evidence="5">
    <location>
        <begin position="120"/>
        <end position="140"/>
    </location>
</feature>
<keyword evidence="2 4" id="KW-0103">Bromodomain</keyword>
<dbReference type="PROSITE" id="PS50014">
    <property type="entry name" value="BROMODOMAIN_2"/>
    <property type="match status" value="2"/>
</dbReference>
<dbReference type="PROSITE" id="PS51525">
    <property type="entry name" value="NET"/>
    <property type="match status" value="1"/>
</dbReference>
<dbReference type="InterPro" id="IPR036427">
    <property type="entry name" value="Bromodomain-like_sf"/>
</dbReference>
<feature type="domain" description="Bromo" evidence="6">
    <location>
        <begin position="30"/>
        <end position="102"/>
    </location>
</feature>
<evidence type="ECO:0000313" key="8">
    <source>
        <dbReference type="EMBL" id="KOO28624.1"/>
    </source>
</evidence>
<sequence>MSSKKQKVGSGDSSIERNQKACLTVLRALQKNPDAAPFTVPVDWKALKLPTYPKLIKNPMDLGTVDGKLAASRYATVEDFAKDIRLIWTNAQTFNLEGSDIYELATMLSRDFENRMAEVKPGPLREGAPGKAASSSGASETLSGEALSQCKAIVRDLRKHKDAAPFLDPVDWKALGLKDYPAIIKRPMDLGTIMKRLETGQYDSVLSVASDIDQVWANAMTYNQDASYIYAIAAELKSYADKKMAPLVAAARDAGETPQELTFEMKRQLNENAALLSSKDLYGMVGIVEDTCKRAIDQSNPQEVEIDLDSLDLTTFLKVDKYVQDCISRARKQKKQ</sequence>
<proteinExistence type="predicted"/>
<organism evidence="8 9">
    <name type="scientific">Chrysochromulina tobinii</name>
    <dbReference type="NCBI Taxonomy" id="1460289"/>
    <lineage>
        <taxon>Eukaryota</taxon>
        <taxon>Haptista</taxon>
        <taxon>Haptophyta</taxon>
        <taxon>Prymnesiophyceae</taxon>
        <taxon>Prymnesiales</taxon>
        <taxon>Chrysochromulinaceae</taxon>
        <taxon>Chrysochromulina</taxon>
    </lineage>
</organism>
<evidence type="ECO:0000256" key="4">
    <source>
        <dbReference type="PROSITE-ProRule" id="PRU00035"/>
    </source>
</evidence>
<dbReference type="SUPFAM" id="SSF47370">
    <property type="entry name" value="Bromodomain"/>
    <property type="match status" value="2"/>
</dbReference>
<evidence type="ECO:0000313" key="9">
    <source>
        <dbReference type="Proteomes" id="UP000037460"/>
    </source>
</evidence>
<evidence type="ECO:0000259" key="7">
    <source>
        <dbReference type="PROSITE" id="PS51525"/>
    </source>
</evidence>
<dbReference type="EMBL" id="JWZX01002537">
    <property type="protein sequence ID" value="KOO28624.1"/>
    <property type="molecule type" value="Genomic_DNA"/>
</dbReference>
<dbReference type="InterPro" id="IPR038336">
    <property type="entry name" value="NET_sf"/>
</dbReference>
<evidence type="ECO:0000256" key="5">
    <source>
        <dbReference type="SAM" id="MobiDB-lite"/>
    </source>
</evidence>
<evidence type="ECO:0000256" key="2">
    <source>
        <dbReference type="ARBA" id="ARBA00023117"/>
    </source>
</evidence>
<dbReference type="Proteomes" id="UP000037460">
    <property type="component" value="Unassembled WGS sequence"/>
</dbReference>
<dbReference type="AlphaFoldDB" id="A0A0M0JPW3"/>
<dbReference type="Pfam" id="PF00439">
    <property type="entry name" value="Bromodomain"/>
    <property type="match status" value="2"/>
</dbReference>
<dbReference type="Gene3D" id="1.20.1270.220">
    <property type="match status" value="1"/>
</dbReference>
<comment type="caution">
    <text evidence="8">The sequence shown here is derived from an EMBL/GenBank/DDBJ whole genome shotgun (WGS) entry which is preliminary data.</text>
</comment>
<dbReference type="InterPro" id="IPR001487">
    <property type="entry name" value="Bromodomain"/>
</dbReference>
<feature type="compositionally biased region" description="Low complexity" evidence="5">
    <location>
        <begin position="127"/>
        <end position="139"/>
    </location>
</feature>
<dbReference type="Pfam" id="PF17035">
    <property type="entry name" value="BET"/>
    <property type="match status" value="1"/>
</dbReference>
<dbReference type="PRINTS" id="PR00503">
    <property type="entry name" value="BROMODOMAIN"/>
</dbReference>
<feature type="domain" description="NET" evidence="7">
    <location>
        <begin position="251"/>
        <end position="334"/>
    </location>
</feature>
<gene>
    <name evidence="8" type="ORF">Ctob_014506</name>
</gene>
<evidence type="ECO:0000259" key="6">
    <source>
        <dbReference type="PROSITE" id="PS50014"/>
    </source>
</evidence>
<reference evidence="9" key="1">
    <citation type="journal article" date="2015" name="PLoS Genet.">
        <title>Genome Sequence and Transcriptome Analyses of Chrysochromulina tobin: Metabolic Tools for Enhanced Algal Fitness in the Prominent Order Prymnesiales (Haptophyceae).</title>
        <authorList>
            <person name="Hovde B.T."/>
            <person name="Deodato C.R."/>
            <person name="Hunsperger H.M."/>
            <person name="Ryken S.A."/>
            <person name="Yost W."/>
            <person name="Jha R.K."/>
            <person name="Patterson J."/>
            <person name="Monnat R.J. Jr."/>
            <person name="Barlow S.B."/>
            <person name="Starkenburg S.R."/>
            <person name="Cattolico R.A."/>
        </authorList>
    </citation>
    <scope>NUCLEOTIDE SEQUENCE</scope>
    <source>
        <strain evidence="9">CCMP291</strain>
    </source>
</reference>
<keyword evidence="1" id="KW-0805">Transcription regulation</keyword>
<dbReference type="OrthoDB" id="21449at2759"/>
<dbReference type="SMART" id="SM00297">
    <property type="entry name" value="BROMO"/>
    <property type="match status" value="2"/>
</dbReference>
<evidence type="ECO:0000256" key="3">
    <source>
        <dbReference type="ARBA" id="ARBA00023163"/>
    </source>
</evidence>
<name>A0A0M0JPW3_9EUKA</name>
<dbReference type="InterPro" id="IPR027353">
    <property type="entry name" value="NET_dom"/>
</dbReference>
<feature type="domain" description="Bromo" evidence="6">
    <location>
        <begin position="158"/>
        <end position="230"/>
    </location>
</feature>
<dbReference type="PANTHER" id="PTHR45926">
    <property type="entry name" value="OSJNBA0053K19.4 PROTEIN"/>
    <property type="match status" value="1"/>
</dbReference>
<accession>A0A0M0JPW3</accession>
<dbReference type="Gene3D" id="1.20.920.10">
    <property type="entry name" value="Bromodomain-like"/>
    <property type="match status" value="2"/>
</dbReference>
<keyword evidence="9" id="KW-1185">Reference proteome</keyword>